<keyword evidence="2" id="KW-1185">Reference proteome</keyword>
<proteinExistence type="predicted"/>
<gene>
    <name evidence="1" type="ORF">N8T08_005009</name>
</gene>
<comment type="caution">
    <text evidence="1">The sequence shown here is derived from an EMBL/GenBank/DDBJ whole genome shotgun (WGS) entry which is preliminary data.</text>
</comment>
<evidence type="ECO:0000313" key="1">
    <source>
        <dbReference type="EMBL" id="KAK1144705.1"/>
    </source>
</evidence>
<accession>A0ACC3B2U0</accession>
<sequence length="585" mass="64832">MLFTWILLITSAIAAEYDYVIVGGGTSGLAVANRLSEDPNVSVLVIEAGDSVYDNPNVTDISRLAATYDSPLDWAFQTTEQTYGGRQQIMRAGKALGGTSVMNGMWAYARAEPSQVNAFKRFGIDEWSWNSLYPYYLKSERFNAPNQTEVSAGATFAAQYHGFHGPVNVGFRPMSKGENDLTMAMNRTLGTMGLPWNPDLNSGHMRGFTLHPYTVDPDDIRSDAARAYYWPYKDRPNLHLKLDTFVTRLVWSDNHGHDKLRSEGVEVHESKHGKRYSINAQREVILAAGAMRSPALLELSGVGNPRILENNGIPVRINLPGVGENLQDQLNTSIVVSTKVPITGTRTVAFASAEDIFGSSTESVAKSIRSQLPQYARATAQQSNGAMRQEDLVKLFEIQHDHIFSDQVPSAEFVFIPQGTHTLHTGYWGLLPFARGNVHISSPDPLSPPVVNPNYGMHDWDVQIQIGMSKFLRRMFQTGELKGIIGNETIPGLQVVPGDASDEDWKMWIGEQYTPNYHAIGTTSMLPREMGGVVDNQLKVYGTANVRVVDASIQPLQFCGHPMANLYGIAEWVSDRIKEEHRLNT</sequence>
<dbReference type="Proteomes" id="UP001177260">
    <property type="component" value="Unassembled WGS sequence"/>
</dbReference>
<name>A0ACC3B2U0_9EURO</name>
<protein>
    <submittedName>
        <fullName evidence="1">Uncharacterized protein</fullName>
    </submittedName>
</protein>
<organism evidence="1 2">
    <name type="scientific">Aspergillus melleus</name>
    <dbReference type="NCBI Taxonomy" id="138277"/>
    <lineage>
        <taxon>Eukaryota</taxon>
        <taxon>Fungi</taxon>
        <taxon>Dikarya</taxon>
        <taxon>Ascomycota</taxon>
        <taxon>Pezizomycotina</taxon>
        <taxon>Eurotiomycetes</taxon>
        <taxon>Eurotiomycetidae</taxon>
        <taxon>Eurotiales</taxon>
        <taxon>Aspergillaceae</taxon>
        <taxon>Aspergillus</taxon>
        <taxon>Aspergillus subgen. Circumdati</taxon>
    </lineage>
</organism>
<dbReference type="EMBL" id="JAOPJF010000029">
    <property type="protein sequence ID" value="KAK1144705.1"/>
    <property type="molecule type" value="Genomic_DNA"/>
</dbReference>
<evidence type="ECO:0000313" key="2">
    <source>
        <dbReference type="Proteomes" id="UP001177260"/>
    </source>
</evidence>
<reference evidence="1 2" key="1">
    <citation type="journal article" date="2023" name="ACS Omega">
        <title>Identification of the Neoaspergillic Acid Biosynthesis Gene Cluster by Establishing an In Vitro CRISPR-Ribonucleoprotein Genetic System in Aspergillus melleus.</title>
        <authorList>
            <person name="Yuan B."/>
            <person name="Grau M.F."/>
            <person name="Murata R.M."/>
            <person name="Torok T."/>
            <person name="Venkateswaran K."/>
            <person name="Stajich J.E."/>
            <person name="Wang C.C.C."/>
        </authorList>
    </citation>
    <scope>NUCLEOTIDE SEQUENCE [LARGE SCALE GENOMIC DNA]</scope>
    <source>
        <strain evidence="1 2">IMV 1140</strain>
    </source>
</reference>